<reference evidence="1 2" key="1">
    <citation type="submission" date="2012-10" db="EMBL/GenBank/DDBJ databases">
        <authorList>
            <person name="Zafar N."/>
            <person name="Inman J."/>
            <person name="Hall N."/>
            <person name="Lorenzi H."/>
            <person name="Caler E."/>
        </authorList>
    </citation>
    <scope>NUCLEOTIDE SEQUENCE [LARGE SCALE GENOMIC DNA]</scope>
    <source>
        <strain evidence="1 2">IP1</strain>
    </source>
</reference>
<dbReference type="AlphaFoldDB" id="A0A0A1UEF0"/>
<dbReference type="KEGG" id="eiv:EIN_150780"/>
<name>A0A0A1UEF0_ENTIV</name>
<organism evidence="1 2">
    <name type="scientific">Entamoeba invadens IP1</name>
    <dbReference type="NCBI Taxonomy" id="370355"/>
    <lineage>
        <taxon>Eukaryota</taxon>
        <taxon>Amoebozoa</taxon>
        <taxon>Evosea</taxon>
        <taxon>Archamoebae</taxon>
        <taxon>Mastigamoebida</taxon>
        <taxon>Entamoebidae</taxon>
        <taxon>Entamoeba</taxon>
    </lineage>
</organism>
<dbReference type="VEuPathDB" id="AmoebaDB:EIN_150780"/>
<sequence>MWSSGVSQTLDAKHLFESIEIENCISWEFEGKSYFISYGKKPTPKETFVLITHQNIQYDVLVKKTILSEVHFIRGFQIYDYEVRDIVATINTEDEDVFEKRILKYILTPMINSIRILHEKKRVQWMQRHLPTTVIKRYGQNLSHPFFEAFNTYLEDTFETRSDRYKGFIYVGASKTGKTFFFDRMLVPEKYRVIHKNLLSFNDVGGEQYKLFRILDDINWADVDSETLKALSTEE</sequence>
<protein>
    <submittedName>
        <fullName evidence="1">Uncharacterized protein</fullName>
    </submittedName>
</protein>
<dbReference type="Proteomes" id="UP000014680">
    <property type="component" value="Unassembled WGS sequence"/>
</dbReference>
<evidence type="ECO:0000313" key="2">
    <source>
        <dbReference type="Proteomes" id="UP000014680"/>
    </source>
</evidence>
<keyword evidence="2" id="KW-1185">Reference proteome</keyword>
<accession>A0A0A1UEF0</accession>
<evidence type="ECO:0000313" key="1">
    <source>
        <dbReference type="EMBL" id="ELP91201.1"/>
    </source>
</evidence>
<gene>
    <name evidence="1" type="ORF">EIN_150780</name>
</gene>
<dbReference type="GeneID" id="14890259"/>
<dbReference type="OrthoDB" id="31687at2759"/>
<dbReference type="RefSeq" id="XP_004257972.1">
    <property type="nucleotide sequence ID" value="XM_004257924.1"/>
</dbReference>
<proteinExistence type="predicted"/>
<dbReference type="EMBL" id="KB206474">
    <property type="protein sequence ID" value="ELP91201.1"/>
    <property type="molecule type" value="Genomic_DNA"/>
</dbReference>